<dbReference type="InterPro" id="IPR011330">
    <property type="entry name" value="Glyco_hydro/deAcase_b/a-brl"/>
</dbReference>
<proteinExistence type="predicted"/>
<feature type="domain" description="NodB homology" evidence="2">
    <location>
        <begin position="65"/>
        <end position="242"/>
    </location>
</feature>
<dbReference type="HOGENOM" id="CLU_021264_0_3_10"/>
<dbReference type="GO" id="GO:0045493">
    <property type="term" value="P:xylan catabolic process"/>
    <property type="evidence" value="ECO:0007669"/>
    <property type="project" value="UniProtKB-KW"/>
</dbReference>
<keyword evidence="3" id="KW-0378">Hydrolase</keyword>
<dbReference type="Pfam" id="PF01522">
    <property type="entry name" value="Polysacc_deac_1"/>
    <property type="match status" value="1"/>
</dbReference>
<accession>G8R639</accession>
<evidence type="ECO:0000313" key="4">
    <source>
        <dbReference type="Proteomes" id="UP000005631"/>
    </source>
</evidence>
<evidence type="ECO:0000259" key="2">
    <source>
        <dbReference type="PROSITE" id="PS51677"/>
    </source>
</evidence>
<dbReference type="AlphaFoldDB" id="G8R639"/>
<keyword evidence="1" id="KW-0812">Transmembrane</keyword>
<dbReference type="eggNOG" id="COG0726">
    <property type="taxonomic scope" value="Bacteria"/>
</dbReference>
<keyword evidence="3" id="KW-0326">Glycosidase</keyword>
<sequence>MTYNSFKILFVILTLAIAFLGWQGAISWLWIIGIILFGVAILSYGSATLQSNFFTPTFSKLKEPNELILTFDDGPHPNTLAILEVLKKHQAPATFFCIGKQAQQHPDILNQIISEGHIVGNHTQNHSNKWGWMRSKAVRYEIEEATKNLESLSGKPIHFFRPPFGVTNPRIGKVLRTLPLKIIGWDLRSLDTTIKNPEKLWQRIKPKLNNSSIILFHDTQEHTVEVLEKTLEYCQSHGIKIVSLADKIETPSHA</sequence>
<feature type="transmembrane region" description="Helical" evidence="1">
    <location>
        <begin position="6"/>
        <end position="22"/>
    </location>
</feature>
<keyword evidence="1" id="KW-0472">Membrane</keyword>
<protein>
    <submittedName>
        <fullName evidence="3">Putative xylanase/chitin deacetylase</fullName>
    </submittedName>
</protein>
<dbReference type="PROSITE" id="PS51677">
    <property type="entry name" value="NODB"/>
    <property type="match status" value="1"/>
</dbReference>
<evidence type="ECO:0000256" key="1">
    <source>
        <dbReference type="SAM" id="Phobius"/>
    </source>
</evidence>
<feature type="transmembrane region" description="Helical" evidence="1">
    <location>
        <begin position="29"/>
        <end position="47"/>
    </location>
</feature>
<reference evidence="3 4" key="1">
    <citation type="journal article" date="2012" name="Stand. Genomic Sci.">
        <title>Genome sequence of the orange-pigmented seawater bacterium Owenweeksia hongkongensis type strain (UST20020801(T)).</title>
        <authorList>
            <person name="Riedel T."/>
            <person name="Held B."/>
            <person name="Nolan M."/>
            <person name="Lucas S."/>
            <person name="Lapidus A."/>
            <person name="Tice H."/>
            <person name="Del Rio T.G."/>
            <person name="Cheng J.F."/>
            <person name="Han C."/>
            <person name="Tapia R."/>
            <person name="Goodwin L.A."/>
            <person name="Pitluck S."/>
            <person name="Liolios K."/>
            <person name="Mavromatis K."/>
            <person name="Pagani I."/>
            <person name="Ivanova N."/>
            <person name="Mikhailova N."/>
            <person name="Pati A."/>
            <person name="Chen A."/>
            <person name="Palaniappan K."/>
            <person name="Rohde M."/>
            <person name="Tindall B.J."/>
            <person name="Detter J.C."/>
            <person name="Goker M."/>
            <person name="Woyke T."/>
            <person name="Bristow J."/>
            <person name="Eisen J.A."/>
            <person name="Markowitz V."/>
            <person name="Hugenholtz P."/>
            <person name="Klenk H.P."/>
            <person name="Kyrpides N.C."/>
        </authorList>
    </citation>
    <scope>NUCLEOTIDE SEQUENCE</scope>
    <source>
        <strain evidence="4">DSM 17368 / JCM 12287 / NRRL B-23963</strain>
    </source>
</reference>
<keyword evidence="1" id="KW-1133">Transmembrane helix</keyword>
<dbReference type="STRING" id="926562.Oweho_1224"/>
<dbReference type="GO" id="GO:0016798">
    <property type="term" value="F:hydrolase activity, acting on glycosyl bonds"/>
    <property type="evidence" value="ECO:0007669"/>
    <property type="project" value="UniProtKB-KW"/>
</dbReference>
<dbReference type="Gene3D" id="3.20.20.370">
    <property type="entry name" value="Glycoside hydrolase/deacetylase"/>
    <property type="match status" value="1"/>
</dbReference>
<keyword evidence="3" id="KW-0624">Polysaccharide degradation</keyword>
<evidence type="ECO:0000313" key="3">
    <source>
        <dbReference type="EMBL" id="AEV32229.1"/>
    </source>
</evidence>
<keyword evidence="3" id="KW-0119">Carbohydrate metabolism</keyword>
<organism evidence="3 4">
    <name type="scientific">Owenweeksia hongkongensis (strain DSM 17368 / CIP 108786 / JCM 12287 / NRRL B-23963 / UST20020801)</name>
    <dbReference type="NCBI Taxonomy" id="926562"/>
    <lineage>
        <taxon>Bacteria</taxon>
        <taxon>Pseudomonadati</taxon>
        <taxon>Bacteroidota</taxon>
        <taxon>Flavobacteriia</taxon>
        <taxon>Flavobacteriales</taxon>
        <taxon>Owenweeksiaceae</taxon>
        <taxon>Owenweeksia</taxon>
    </lineage>
</organism>
<dbReference type="OrthoDB" id="9812065at2"/>
<keyword evidence="3" id="KW-0858">Xylan degradation</keyword>
<dbReference type="InterPro" id="IPR002509">
    <property type="entry name" value="NODB_dom"/>
</dbReference>
<gene>
    <name evidence="3" type="ordered locus">Oweho_1224</name>
</gene>
<dbReference type="RefSeq" id="WP_014201589.1">
    <property type="nucleotide sequence ID" value="NC_016599.1"/>
</dbReference>
<dbReference type="KEGG" id="oho:Oweho_1224"/>
<dbReference type="EMBL" id="CP003156">
    <property type="protein sequence ID" value="AEV32229.1"/>
    <property type="molecule type" value="Genomic_DNA"/>
</dbReference>
<dbReference type="PANTHER" id="PTHR10587">
    <property type="entry name" value="GLYCOSYL TRANSFERASE-RELATED"/>
    <property type="match status" value="1"/>
</dbReference>
<keyword evidence="4" id="KW-1185">Reference proteome</keyword>
<name>G8R639_OWEHD</name>
<dbReference type="GO" id="GO:0016810">
    <property type="term" value="F:hydrolase activity, acting on carbon-nitrogen (but not peptide) bonds"/>
    <property type="evidence" value="ECO:0007669"/>
    <property type="project" value="InterPro"/>
</dbReference>
<dbReference type="Proteomes" id="UP000005631">
    <property type="component" value="Chromosome"/>
</dbReference>
<dbReference type="InterPro" id="IPR050248">
    <property type="entry name" value="Polysacc_deacetylase_ArnD"/>
</dbReference>
<dbReference type="CDD" id="cd10917">
    <property type="entry name" value="CE4_NodB_like_6s_7s"/>
    <property type="match status" value="1"/>
</dbReference>
<dbReference type="PATRIC" id="fig|926562.3.peg.1238"/>
<dbReference type="SUPFAM" id="SSF88713">
    <property type="entry name" value="Glycoside hydrolase/deacetylase"/>
    <property type="match status" value="1"/>
</dbReference>